<feature type="repeat" description="PPR" evidence="3">
    <location>
        <begin position="311"/>
        <end position="345"/>
    </location>
</feature>
<dbReference type="Pfam" id="PF13041">
    <property type="entry name" value="PPR_2"/>
    <property type="match status" value="2"/>
</dbReference>
<comment type="similarity">
    <text evidence="1">Belongs to the PPR family. P subfamily.</text>
</comment>
<keyword evidence="6" id="KW-1185">Reference proteome</keyword>
<feature type="region of interest" description="Disordered" evidence="4">
    <location>
        <begin position="31"/>
        <end position="64"/>
    </location>
</feature>
<dbReference type="NCBIfam" id="TIGR00756">
    <property type="entry name" value="PPR"/>
    <property type="match status" value="4"/>
</dbReference>
<evidence type="ECO:0000256" key="4">
    <source>
        <dbReference type="SAM" id="MobiDB-lite"/>
    </source>
</evidence>
<evidence type="ECO:0000256" key="2">
    <source>
        <dbReference type="ARBA" id="ARBA00022737"/>
    </source>
</evidence>
<name>A0A7N0TIB3_KALFE</name>
<dbReference type="Gramene" id="Kaladp0037s0372.1.v1.1">
    <property type="protein sequence ID" value="Kaladp0037s0372.1.v1.1.CDS.1"/>
    <property type="gene ID" value="Kaladp0037s0372.v1.1"/>
</dbReference>
<dbReference type="PROSITE" id="PS51375">
    <property type="entry name" value="PPR"/>
    <property type="match status" value="4"/>
</dbReference>
<dbReference type="GO" id="GO:0003729">
    <property type="term" value="F:mRNA binding"/>
    <property type="evidence" value="ECO:0007669"/>
    <property type="project" value="TreeGrafter"/>
</dbReference>
<dbReference type="AlphaFoldDB" id="A0A7N0TIB3"/>
<evidence type="ECO:0000313" key="5">
    <source>
        <dbReference type="EnsemblPlants" id="Kaladp0037s0372.1.v1.1.CDS.1"/>
    </source>
</evidence>
<evidence type="ECO:0000256" key="3">
    <source>
        <dbReference type="PROSITE-ProRule" id="PRU00708"/>
    </source>
</evidence>
<evidence type="ECO:0000313" key="6">
    <source>
        <dbReference type="Proteomes" id="UP000594263"/>
    </source>
</evidence>
<feature type="repeat" description="PPR" evidence="3">
    <location>
        <begin position="206"/>
        <end position="240"/>
    </location>
</feature>
<dbReference type="Pfam" id="PF01535">
    <property type="entry name" value="PPR"/>
    <property type="match status" value="1"/>
</dbReference>
<reference evidence="5" key="1">
    <citation type="submission" date="2021-01" db="UniProtKB">
        <authorList>
            <consortium name="EnsemblPlants"/>
        </authorList>
    </citation>
    <scope>IDENTIFICATION</scope>
</reference>
<feature type="repeat" description="PPR" evidence="3">
    <location>
        <begin position="276"/>
        <end position="310"/>
    </location>
</feature>
<dbReference type="EnsemblPlants" id="Kaladp0037s0372.1.v1.1">
    <property type="protein sequence ID" value="Kaladp0037s0372.1.v1.1.CDS.1"/>
    <property type="gene ID" value="Kaladp0037s0372.v1.1"/>
</dbReference>
<feature type="compositionally biased region" description="Polar residues" evidence="4">
    <location>
        <begin position="32"/>
        <end position="56"/>
    </location>
</feature>
<dbReference type="InterPro" id="IPR011990">
    <property type="entry name" value="TPR-like_helical_dom_sf"/>
</dbReference>
<dbReference type="Gene3D" id="1.25.40.10">
    <property type="entry name" value="Tetratricopeptide repeat domain"/>
    <property type="match status" value="4"/>
</dbReference>
<dbReference type="OMA" id="YSIYMDV"/>
<evidence type="ECO:0000256" key="1">
    <source>
        <dbReference type="ARBA" id="ARBA00007626"/>
    </source>
</evidence>
<dbReference type="GO" id="GO:0005739">
    <property type="term" value="C:mitochondrion"/>
    <property type="evidence" value="ECO:0007669"/>
    <property type="project" value="TreeGrafter"/>
</dbReference>
<feature type="repeat" description="PPR" evidence="3">
    <location>
        <begin position="413"/>
        <end position="447"/>
    </location>
</feature>
<dbReference type="PANTHER" id="PTHR47938">
    <property type="entry name" value="RESPIRATORY COMPLEX I CHAPERONE (CIA84), PUTATIVE (AFU_ORTHOLOGUE AFUA_2G06020)-RELATED"/>
    <property type="match status" value="1"/>
</dbReference>
<evidence type="ECO:0008006" key="7">
    <source>
        <dbReference type="Google" id="ProtNLM"/>
    </source>
</evidence>
<dbReference type="PANTHER" id="PTHR47938:SF9">
    <property type="entry name" value="OS10G0422300 PROTEIN"/>
    <property type="match status" value="1"/>
</dbReference>
<accession>A0A7N0TIB3</accession>
<keyword evidence="2" id="KW-0677">Repeat</keyword>
<organism evidence="5 6">
    <name type="scientific">Kalanchoe fedtschenkoi</name>
    <name type="common">Lavender scallops</name>
    <name type="synonym">South American air plant</name>
    <dbReference type="NCBI Taxonomy" id="63787"/>
    <lineage>
        <taxon>Eukaryota</taxon>
        <taxon>Viridiplantae</taxon>
        <taxon>Streptophyta</taxon>
        <taxon>Embryophyta</taxon>
        <taxon>Tracheophyta</taxon>
        <taxon>Spermatophyta</taxon>
        <taxon>Magnoliopsida</taxon>
        <taxon>eudicotyledons</taxon>
        <taxon>Gunneridae</taxon>
        <taxon>Pentapetalae</taxon>
        <taxon>Saxifragales</taxon>
        <taxon>Crassulaceae</taxon>
        <taxon>Kalanchoe</taxon>
    </lineage>
</organism>
<sequence>MLYSISGRSHGCSSRTQAILFTLSQLYHAKSSGPNSRSNTRYPNPQSSSKFATTLNPKPPPTAGAFGNDTVTKALSTYANDWNRAFEFFNWVEAQHRFRHTADTYNVMIDILGKFLEFPTCWDLIRTMSSRRCLPNHVTFRIMFKRYLSAHLVREAIDTYDGLGEFNLKDKTSFCNLIDALCEYKHVVEAVELCMGPNRRPEFDASTKLYNMILRGWFKLGWWSKCREFWEDMDKKGVKKDLHSYSIYMDITYKSGKPWKTIKLFKEMKQKKIALDVVAYNIVIRAVGLSEGVDSSIALYREMIDLGCQPNTVTLNTIIKLLCENSRVKDACGMLEQMSRKGCDPNAITYHCLFGYLEKPNEILKLFDKMTEDGVHPTMDTFVMLIRKFGRWGFLRPVFIIWNKMEERGSSPSEFAYNALIDVLLQKGMIDMARKYDEEMLKKGLSSKLRPEIGTKLADAEYVNGL</sequence>
<proteinExistence type="inferred from homology"/>
<protein>
    <recommendedName>
        <fullName evidence="7">Pentatricopeptide repeat-containing protein</fullName>
    </recommendedName>
</protein>
<dbReference type="Proteomes" id="UP000594263">
    <property type="component" value="Unplaced"/>
</dbReference>
<dbReference type="InterPro" id="IPR002885">
    <property type="entry name" value="PPR_rpt"/>
</dbReference>
<dbReference type="Pfam" id="PF13812">
    <property type="entry name" value="PPR_3"/>
    <property type="match status" value="2"/>
</dbReference>